<reference evidence="1" key="1">
    <citation type="submission" date="2022-12" db="EMBL/GenBank/DDBJ databases">
        <title>Isolation and characterisation of novel Methanocorpusculum spp. from native Australian herbivores indicates the genus is ancestrally host-associated.</title>
        <authorList>
            <person name="Volmer J.G."/>
            <person name="Soo R.M."/>
            <person name="Evans P.N."/>
            <person name="Hoedt E.C."/>
            <person name="Astorga Alsina A.L."/>
            <person name="Woodcroft B.J."/>
            <person name="Tyson G.W."/>
            <person name="Hugenholtz P."/>
            <person name="Morrison M."/>
        </authorList>
    </citation>
    <scope>NUCLEOTIDE SEQUENCE</scope>
    <source>
        <strain evidence="1">CW153</strain>
    </source>
</reference>
<protein>
    <recommendedName>
        <fullName evidence="3">Calcineurin-like phosphoesterase domain-containing protein</fullName>
    </recommendedName>
</protein>
<evidence type="ECO:0000313" key="2">
    <source>
        <dbReference type="Proteomes" id="UP001141336"/>
    </source>
</evidence>
<sequence length="356" mass="39274">MRKNSSDVPGILLRTMMLAGIVILFAAAFTGSAAASPAYEDTAIMVFTDWHSNEAAYQSILDAVSAEADKHQSVIVCFNGDSETRVTSPSNMDKFSPVTIPKNSVSVWQESQHTRFMDLVGDLLKNPKVIIIMGMGNHELAINPKGSSSKELASYFTKLQELTGTDFNNRFYIVNTDLAWKSGGSMDELYGETIHRSVMIHGITFLAVLGSNVVREDMGHGKVLLYDKSQYPGMGDSGDKDVASTRVINENMKNHVYQEILKTHPSACVLLAHSSYNTIKDCVYYLNRTGLPKNTYLFTGHNHANGGINKNSKEDKNIKYDLRAQIQPKPFGRGVAVVYATPNGEFVSDSEKRLTI</sequence>
<keyword evidence="2" id="KW-1185">Reference proteome</keyword>
<dbReference type="RefSeq" id="WP_268922138.1">
    <property type="nucleotide sequence ID" value="NZ_JAPTGC010000002.1"/>
</dbReference>
<organism evidence="1 2">
    <name type="scientific">Methanocorpusculum vombati</name>
    <dbReference type="NCBI Taxonomy" id="3002864"/>
    <lineage>
        <taxon>Archaea</taxon>
        <taxon>Methanobacteriati</taxon>
        <taxon>Methanobacteriota</taxon>
        <taxon>Stenosarchaea group</taxon>
        <taxon>Methanomicrobia</taxon>
        <taxon>Methanomicrobiales</taxon>
        <taxon>Methanocorpusculaceae</taxon>
        <taxon>Methanocorpusculum</taxon>
    </lineage>
</organism>
<dbReference type="EMBL" id="JAPTGC010000002">
    <property type="protein sequence ID" value="MCZ0861940.1"/>
    <property type="molecule type" value="Genomic_DNA"/>
</dbReference>
<accession>A0ABT4IJM1</accession>
<proteinExistence type="predicted"/>
<gene>
    <name evidence="1" type="ORF">O0S09_01540</name>
</gene>
<evidence type="ECO:0008006" key="3">
    <source>
        <dbReference type="Google" id="ProtNLM"/>
    </source>
</evidence>
<dbReference type="Proteomes" id="UP001141336">
    <property type="component" value="Unassembled WGS sequence"/>
</dbReference>
<dbReference type="SUPFAM" id="SSF56300">
    <property type="entry name" value="Metallo-dependent phosphatases"/>
    <property type="match status" value="1"/>
</dbReference>
<dbReference type="InterPro" id="IPR029052">
    <property type="entry name" value="Metallo-depent_PP-like"/>
</dbReference>
<comment type="caution">
    <text evidence="1">The sequence shown here is derived from an EMBL/GenBank/DDBJ whole genome shotgun (WGS) entry which is preliminary data.</text>
</comment>
<name>A0ABT4IJM1_9EURY</name>
<evidence type="ECO:0000313" key="1">
    <source>
        <dbReference type="EMBL" id="MCZ0861940.1"/>
    </source>
</evidence>